<comment type="similarity">
    <text evidence="8">Belongs to the TMEM147 family.</text>
</comment>
<evidence type="ECO:0000256" key="2">
    <source>
        <dbReference type="ARBA" id="ARBA00004651"/>
    </source>
</evidence>
<evidence type="ECO:0000256" key="10">
    <source>
        <dbReference type="ARBA" id="ARBA00034899"/>
    </source>
</evidence>
<dbReference type="OMA" id="SKCVYAG"/>
<evidence type="ECO:0000256" key="4">
    <source>
        <dbReference type="ARBA" id="ARBA00022692"/>
    </source>
</evidence>
<dbReference type="VEuPathDB" id="VectorBase:CSON003815"/>
<keyword evidence="4 11" id="KW-0812">Transmembrane</keyword>
<proteinExistence type="inferred from homology"/>
<keyword evidence="5" id="KW-0256">Endoplasmic reticulum</keyword>
<organism evidence="12">
    <name type="scientific">Culicoides sonorensis</name>
    <name type="common">Biting midge</name>
    <dbReference type="NCBI Taxonomy" id="179676"/>
    <lineage>
        <taxon>Eukaryota</taxon>
        <taxon>Metazoa</taxon>
        <taxon>Ecdysozoa</taxon>
        <taxon>Arthropoda</taxon>
        <taxon>Hexapoda</taxon>
        <taxon>Insecta</taxon>
        <taxon>Pterygota</taxon>
        <taxon>Neoptera</taxon>
        <taxon>Endopterygota</taxon>
        <taxon>Diptera</taxon>
        <taxon>Nematocera</taxon>
        <taxon>Chironomoidea</taxon>
        <taxon>Ceratopogonidae</taxon>
        <taxon>Ceratopogoninae</taxon>
        <taxon>Culicoides</taxon>
        <taxon>Monoculicoides</taxon>
    </lineage>
</organism>
<dbReference type="Pfam" id="PF09767">
    <property type="entry name" value="DUF2053"/>
    <property type="match status" value="1"/>
</dbReference>
<dbReference type="PANTHER" id="PTHR12869:SF0">
    <property type="entry name" value="BOS COMPLEX SUBUNIT TMEM147"/>
    <property type="match status" value="1"/>
</dbReference>
<dbReference type="GO" id="GO:0005886">
    <property type="term" value="C:plasma membrane"/>
    <property type="evidence" value="ECO:0007669"/>
    <property type="project" value="UniProtKB-SubCell"/>
</dbReference>
<dbReference type="PANTHER" id="PTHR12869">
    <property type="entry name" value="SMALL SEVEN TRANSMEMBRANE DOMAIN-CONTAINING PROTEIN"/>
    <property type="match status" value="1"/>
</dbReference>
<evidence type="ECO:0000256" key="9">
    <source>
        <dbReference type="ARBA" id="ARBA00034846"/>
    </source>
</evidence>
<protein>
    <recommendedName>
        <fullName evidence="9">BOS complex subunit TMEM147</fullName>
    </recommendedName>
    <alternativeName>
        <fullName evidence="10">Transmembrane protein 147</fullName>
    </alternativeName>
</protein>
<evidence type="ECO:0000313" key="12">
    <source>
        <dbReference type="EMBL" id="SSX31556.1"/>
    </source>
</evidence>
<dbReference type="InterPro" id="IPR019164">
    <property type="entry name" value="TMEM147"/>
</dbReference>
<keyword evidence="7 11" id="KW-0472">Membrane</keyword>
<reference evidence="12" key="1">
    <citation type="submission" date="2018-07" db="EMBL/GenBank/DDBJ databases">
        <authorList>
            <person name="Quirk P.G."/>
            <person name="Krulwich T.A."/>
        </authorList>
    </citation>
    <scope>NUCLEOTIDE SEQUENCE</scope>
</reference>
<evidence type="ECO:0000256" key="5">
    <source>
        <dbReference type="ARBA" id="ARBA00022824"/>
    </source>
</evidence>
<evidence type="ECO:0000256" key="8">
    <source>
        <dbReference type="ARBA" id="ARBA00034739"/>
    </source>
</evidence>
<dbReference type="GO" id="GO:0005789">
    <property type="term" value="C:endoplasmic reticulum membrane"/>
    <property type="evidence" value="ECO:0007669"/>
    <property type="project" value="UniProtKB-SubCell"/>
</dbReference>
<name>A0A336MMP0_CULSO</name>
<keyword evidence="6 11" id="KW-1133">Transmembrane helix</keyword>
<evidence type="ECO:0000256" key="1">
    <source>
        <dbReference type="ARBA" id="ARBA00004477"/>
    </source>
</evidence>
<dbReference type="EMBL" id="UFQT01001733">
    <property type="protein sequence ID" value="SSX31556.1"/>
    <property type="molecule type" value="Genomic_DNA"/>
</dbReference>
<feature type="transmembrane region" description="Helical" evidence="11">
    <location>
        <begin position="12"/>
        <end position="32"/>
    </location>
</feature>
<evidence type="ECO:0000256" key="7">
    <source>
        <dbReference type="ARBA" id="ARBA00023136"/>
    </source>
</evidence>
<evidence type="ECO:0000256" key="3">
    <source>
        <dbReference type="ARBA" id="ARBA00022475"/>
    </source>
</evidence>
<dbReference type="AlphaFoldDB" id="A0A336MMP0"/>
<evidence type="ECO:0000256" key="6">
    <source>
        <dbReference type="ARBA" id="ARBA00022989"/>
    </source>
</evidence>
<keyword evidence="3" id="KW-1003">Cell membrane</keyword>
<sequence>MTLYHLGNCMALLYIPYYLTYKFAGLSEYGAFYKVMQSAGMYMFTQLCKMLVLATFFPDSLASQDQFNFIAEFLRTSIDVIDLLGIALMLSKIPGKGHSKLISVGLGWATAELVLSRALTLWVGARGAEFSWIYIQKCLESNILLVQHLATTTLLWLYSRHDLNRKYVPIVIFLLATTIYKPVWLELVFHALLLGPWVQLAVKALVTCIVGVFSLNIYAGLAQQIGI</sequence>
<feature type="transmembrane region" description="Helical" evidence="11">
    <location>
        <begin position="171"/>
        <end position="194"/>
    </location>
</feature>
<feature type="transmembrane region" description="Helical" evidence="11">
    <location>
        <begin position="200"/>
        <end position="221"/>
    </location>
</feature>
<evidence type="ECO:0000256" key="11">
    <source>
        <dbReference type="SAM" id="Phobius"/>
    </source>
</evidence>
<accession>A0A336MMP0</accession>
<gene>
    <name evidence="12" type="primary">CSON003815</name>
</gene>
<comment type="subcellular location">
    <subcellularLocation>
        <location evidence="2">Cell membrane</location>
        <topology evidence="2">Multi-pass membrane protein</topology>
    </subcellularLocation>
    <subcellularLocation>
        <location evidence="1">Endoplasmic reticulum membrane</location>
        <topology evidence="1">Multi-pass membrane protein</topology>
    </subcellularLocation>
</comment>